<feature type="signal peptide" evidence="2">
    <location>
        <begin position="1"/>
        <end position="22"/>
    </location>
</feature>
<accession>A0A4P6M2G6</accession>
<evidence type="ECO:0008006" key="5">
    <source>
        <dbReference type="Google" id="ProtNLM"/>
    </source>
</evidence>
<dbReference type="InterPro" id="IPR050490">
    <property type="entry name" value="Bact_solute-bd_prot1"/>
</dbReference>
<dbReference type="RefSeq" id="WP_130182130.1">
    <property type="nucleotide sequence ID" value="NZ_CP035945.1"/>
</dbReference>
<organism evidence="3 4">
    <name type="scientific">Blautia producta</name>
    <dbReference type="NCBI Taxonomy" id="33035"/>
    <lineage>
        <taxon>Bacteria</taxon>
        <taxon>Bacillati</taxon>
        <taxon>Bacillota</taxon>
        <taxon>Clostridia</taxon>
        <taxon>Lachnospirales</taxon>
        <taxon>Lachnospiraceae</taxon>
        <taxon>Blautia</taxon>
    </lineage>
</organism>
<feature type="chain" id="PRO_5038611830" description="Extracellular solute-binding protein" evidence="2">
    <location>
        <begin position="23"/>
        <end position="444"/>
    </location>
</feature>
<keyword evidence="2" id="KW-0732">Signal</keyword>
<dbReference type="AlphaFoldDB" id="A0A4P6M2G6"/>
<dbReference type="Proteomes" id="UP000289794">
    <property type="component" value="Chromosome"/>
</dbReference>
<reference evidence="3 4" key="1">
    <citation type="submission" date="2019-01" db="EMBL/GenBank/DDBJ databases">
        <title>PMF-metabolizing Aryl O-demethylase.</title>
        <authorList>
            <person name="Kim M."/>
        </authorList>
    </citation>
    <scope>NUCLEOTIDE SEQUENCE [LARGE SCALE GENOMIC DNA]</scope>
    <source>
        <strain evidence="3 4">PMF1</strain>
    </source>
</reference>
<protein>
    <recommendedName>
        <fullName evidence="5">Extracellular solute-binding protein</fullName>
    </recommendedName>
</protein>
<dbReference type="Gene3D" id="3.40.190.10">
    <property type="entry name" value="Periplasmic binding protein-like II"/>
    <property type="match status" value="1"/>
</dbReference>
<dbReference type="InterPro" id="IPR006059">
    <property type="entry name" value="SBP"/>
</dbReference>
<dbReference type="SUPFAM" id="SSF53850">
    <property type="entry name" value="Periplasmic binding protein-like II"/>
    <property type="match status" value="1"/>
</dbReference>
<dbReference type="PROSITE" id="PS51257">
    <property type="entry name" value="PROKAR_LIPOPROTEIN"/>
    <property type="match status" value="1"/>
</dbReference>
<dbReference type="EMBL" id="CP035945">
    <property type="protein sequence ID" value="QBE98859.1"/>
    <property type="molecule type" value="Genomic_DNA"/>
</dbReference>
<proteinExistence type="predicted"/>
<dbReference type="PANTHER" id="PTHR43649">
    <property type="entry name" value="ARABINOSE-BINDING PROTEIN-RELATED"/>
    <property type="match status" value="1"/>
</dbReference>
<feature type="region of interest" description="Disordered" evidence="1">
    <location>
        <begin position="26"/>
        <end position="45"/>
    </location>
</feature>
<dbReference type="PANTHER" id="PTHR43649:SF12">
    <property type="entry name" value="DIACETYLCHITOBIOSE BINDING PROTEIN DASA"/>
    <property type="match status" value="1"/>
</dbReference>
<name>A0A4P6M2G6_9FIRM</name>
<gene>
    <name evidence="3" type="ORF">PMF13cell1_04425</name>
</gene>
<dbReference type="Pfam" id="PF13416">
    <property type="entry name" value="SBP_bac_8"/>
    <property type="match status" value="1"/>
</dbReference>
<dbReference type="KEGG" id="bpro:PMF13cell1_04425"/>
<evidence type="ECO:0000256" key="1">
    <source>
        <dbReference type="SAM" id="MobiDB-lite"/>
    </source>
</evidence>
<sequence length="444" mass="49174">MKNLKKILSLALVGTMAVSVLAGCGEAPDDGSGKKEEQGTAENSGDGGKVVLSYWGWDSNFYKPMMEAFQKKYPDVEFEITEVASADYVTKVQQCIASGMELPDILVSEANYRGQMLSIDMWEDLTKEPYNLKDDMFFDSYLNQMKNAEGKILCVDQTVCPSAFAYKRDLAKEYLGTDDPDELAAMLPDIQGFCDAAQKVQKESGGTVKLFSTIGAVAEWLRGKEATSLVNESGEVDFTGKYKQTIADACQLRDAGAIDVIEQWSAQDNAAYAESNHIFFPAANWSLEFSIKPNDPEGSGNWGMFIPEGNSFSWGGTAMGISKESKNKEMAWNFIKFCTMEDEGIQEMKEKVDYYTPYKAPYENPEYTSKVDAYFGGQDVGKLLYQDIMPKMKIAQRTEYDGVASEVMTLVLNNIIADEGVTADQALAQALEEMQNRLPDVAVK</sequence>
<evidence type="ECO:0000256" key="2">
    <source>
        <dbReference type="SAM" id="SignalP"/>
    </source>
</evidence>
<evidence type="ECO:0000313" key="4">
    <source>
        <dbReference type="Proteomes" id="UP000289794"/>
    </source>
</evidence>
<evidence type="ECO:0000313" key="3">
    <source>
        <dbReference type="EMBL" id="QBE98859.1"/>
    </source>
</evidence>